<evidence type="ECO:0000256" key="3">
    <source>
        <dbReference type="ARBA" id="ARBA00004194"/>
    </source>
</evidence>
<dbReference type="Gene3D" id="3.40.50.200">
    <property type="entry name" value="Peptidase S8/S53 domain"/>
    <property type="match status" value="1"/>
</dbReference>
<keyword evidence="19" id="KW-0865">Zymogen</keyword>
<comment type="subcellular location">
    <subcellularLocation>
        <location evidence="2">Endoplasmic reticulum membrane</location>
        <topology evidence="2">Single-pass type I membrane protein</topology>
    </subcellularLocation>
    <subcellularLocation>
        <location evidence="3">Golgi apparatus membrane</location>
        <topology evidence="3">Single-pass membrane protein</topology>
    </subcellularLocation>
</comment>
<dbReference type="PANTHER" id="PTHR43806">
    <property type="entry name" value="PEPTIDASE S8"/>
    <property type="match status" value="1"/>
</dbReference>
<keyword evidence="18 29" id="KW-0472">Membrane</keyword>
<keyword evidence="10 27" id="KW-0378">Hydrolase</keyword>
<evidence type="ECO:0000256" key="25">
    <source>
        <dbReference type="ARBA" id="ARBA00067283"/>
    </source>
</evidence>
<dbReference type="InterPro" id="IPR011993">
    <property type="entry name" value="PH-like_dom_sf"/>
</dbReference>
<keyword evidence="20" id="KW-1207">Sterol metabolism</keyword>
<dbReference type="PRINTS" id="PR00723">
    <property type="entry name" value="SUBTILISIN"/>
</dbReference>
<keyword evidence="7 27" id="KW-0645">Protease</keyword>
<keyword evidence="8 29" id="KW-0812">Transmembrane</keyword>
<dbReference type="PROSITE" id="PS51892">
    <property type="entry name" value="SUBTILASE"/>
    <property type="match status" value="1"/>
</dbReference>
<keyword evidence="14" id="KW-0106">Calcium</keyword>
<evidence type="ECO:0000256" key="22">
    <source>
        <dbReference type="ARBA" id="ARBA00023221"/>
    </source>
</evidence>
<dbReference type="Proteomes" id="UP000015104">
    <property type="component" value="Unassembled WGS sequence"/>
</dbReference>
<dbReference type="eggNOG" id="KOG4266">
    <property type="taxonomic scope" value="Eukaryota"/>
</dbReference>
<evidence type="ECO:0000256" key="12">
    <source>
        <dbReference type="ARBA" id="ARBA00022824"/>
    </source>
</evidence>
<sequence length="1317" mass="147998">MLEDDQICKSDNLNSQPSPSLVVSFDDASSSTSDATAVAPTPSSRLSGYFNKLGIKGGIHNYKRRWFTFNDSTGKLIYYRNPGELTPLDEVDIRKATFSLHPQFKDSSFIIKISNDKPLLLETNDRSAALLWFDTLQELRKKYIMDEDFNGYSQSGDCEGTTVNATSESCHRKINARKKPSNFNLDRYYKYFFLLVVFYSSICQSSFADQSQSDEPKFKCKSKERLTVDYSSHAVKNEYIVTFNHLYKTSARKRFISSALSSCNDFINSWAIIPRNNPASLHPSDFDLVHLSTYNLTTIITALKNHPNIKNVTPQRLIIRSLKVVNESAEGEPDDPELKNRNSWYSSRTFKSRQSLSWLNGWSFDYYNSVSTNTRRHLLRAIPRQITTTLRAEQLWAMGITGTGVKVAVFDTGLPKNHPHFKKVKERTNWTNEKTFDDGLGHGTFVAGVIASGKECLGFAPDAELHIYRVFTNNQVSYTSWFLDAFNYAILKKINVLNLSIGGPDFMDHPFVDKVWELTANNIIMISAIGNDGPLYGTLNNPADQMDVIGVGGINFDDQIARFSSRGMTTWELPAGNGRVKPDIVTYGSAVRGSSIKGGCRTLSGTSVASPVVAGAVTLLMSGVLHMGNLINPASMKQALMASARRLNGISILEQGAGKLDLIRGYEILRSYKPQATLSPSYLDLTECPYMWPYCTQPLYYGAMPVVINVTVLNGMGVTGTFAGKPQWHSYTPQNGQYLDIAITHSDILWPWSGWMAIYISVSPEAANWEGIAQGHISIVIESPASGEDPDYKTQRSEIKLPLKVKIIPTPLRSKRILWDQYHNLRYPPGYFPRDNLHMKKDPLDWNGDHIHTNFKDMYEHLRNSGYYVEVLGSPFTCFDAREYGTLLIVDPEEEYFPEEITKLKNDYDASGLSIIVFADWYNISVMKKVKFYDENTRQWWIPDTGGANIPALNDLLAPWGIAFGDQVYEGEFKLGTNHDMFYASGTSIIQFPEESPGSSVLVRRDLNDQGKEMLNSVTTKQKDIPILGLYQTKDSNSEDNAFSNNKGRIVVYGDSNCLDTAHLQRDCFWMLEALLQFTTTGNIPNVFLSSSSPPLSPSSSSGVSPPSSAIATNQQEKKSPDAPIASNNEKLPKRMEGSHLYRYSKVLEHHLGNIQTRPLPSCPSHKWETPIPLNESLPTNLYKAQKLLSISNIDMGVPALPPLPPYPNSRLDDDPSDVNNRWDSLISSDLVAPVAVGISDLKTERRIFSLDWTTFILLIVVLICFYIVNKKLLKYRWILSRVGNNKTGQSVNKRRRRSTAVKRWLLQKLPSKLSSV</sequence>
<evidence type="ECO:0000256" key="15">
    <source>
        <dbReference type="ARBA" id="ARBA00022989"/>
    </source>
</evidence>
<accession>T1JW54</accession>
<evidence type="ECO:0000256" key="19">
    <source>
        <dbReference type="ARBA" id="ARBA00023145"/>
    </source>
</evidence>
<dbReference type="PROSITE" id="PS50003">
    <property type="entry name" value="PH_DOMAIN"/>
    <property type="match status" value="1"/>
</dbReference>
<keyword evidence="15 29" id="KW-1133">Transmembrane helix</keyword>
<keyword evidence="32" id="KW-1185">Reference proteome</keyword>
<keyword evidence="11" id="KW-0068">Autocatalytic cleavage</keyword>
<feature type="active site" description="Charge relay system" evidence="27">
    <location>
        <position position="442"/>
    </location>
</feature>
<dbReference type="GO" id="GO:0008203">
    <property type="term" value="P:cholesterol metabolic process"/>
    <property type="evidence" value="ECO:0007669"/>
    <property type="project" value="UniProtKB-KW"/>
</dbReference>
<dbReference type="GO" id="GO:0004252">
    <property type="term" value="F:serine-type endopeptidase activity"/>
    <property type="evidence" value="ECO:0007669"/>
    <property type="project" value="UniProtKB-UniRule"/>
</dbReference>
<evidence type="ECO:0000256" key="6">
    <source>
        <dbReference type="ARBA" id="ARBA00022553"/>
    </source>
</evidence>
<evidence type="ECO:0000256" key="8">
    <source>
        <dbReference type="ARBA" id="ARBA00022692"/>
    </source>
</evidence>
<dbReference type="STRING" id="32264.T1JW54"/>
<evidence type="ECO:0000256" key="5">
    <source>
        <dbReference type="ARBA" id="ARBA00022548"/>
    </source>
</evidence>
<keyword evidence="6" id="KW-0597">Phosphoprotein</keyword>
<dbReference type="Pfam" id="PF00082">
    <property type="entry name" value="Peptidase_S8"/>
    <property type="match status" value="1"/>
</dbReference>
<feature type="compositionally biased region" description="Polar residues" evidence="28">
    <location>
        <begin position="9"/>
        <end position="21"/>
    </location>
</feature>
<reference evidence="32" key="1">
    <citation type="submission" date="2011-08" db="EMBL/GenBank/DDBJ databases">
        <authorList>
            <person name="Rombauts S."/>
        </authorList>
    </citation>
    <scope>NUCLEOTIDE SEQUENCE</scope>
    <source>
        <strain evidence="32">London</strain>
    </source>
</reference>
<evidence type="ECO:0000256" key="18">
    <source>
        <dbReference type="ARBA" id="ARBA00023136"/>
    </source>
</evidence>
<feature type="active site" description="Charge relay system" evidence="27">
    <location>
        <position position="607"/>
    </location>
</feature>
<evidence type="ECO:0000256" key="28">
    <source>
        <dbReference type="SAM" id="MobiDB-lite"/>
    </source>
</evidence>
<dbReference type="PROSITE" id="PS00138">
    <property type="entry name" value="SUBTILASE_SER"/>
    <property type="match status" value="1"/>
</dbReference>
<reference evidence="31" key="2">
    <citation type="submission" date="2015-06" db="UniProtKB">
        <authorList>
            <consortium name="EnsemblMetazoa"/>
        </authorList>
    </citation>
    <scope>IDENTIFICATION</scope>
</reference>
<dbReference type="SMART" id="SM00233">
    <property type="entry name" value="PH"/>
    <property type="match status" value="1"/>
</dbReference>
<comment type="catalytic activity">
    <reaction evidence="23">
        <text>Processes precursors containing basic and hydrophobic/aliphatic residues at P4 and P2, respectively, with a relatively relaxed acceptance of amino acids at P1 and P3.</text>
        <dbReference type="EC" id="3.4.21.112"/>
    </reaction>
</comment>
<comment type="cofactor">
    <cofactor evidence="1">
        <name>Ca(2+)</name>
        <dbReference type="ChEBI" id="CHEBI:29108"/>
    </cofactor>
</comment>
<evidence type="ECO:0000256" key="27">
    <source>
        <dbReference type="PROSITE-ProRule" id="PRU01240"/>
    </source>
</evidence>
<keyword evidence="16" id="KW-0333">Golgi apparatus</keyword>
<evidence type="ECO:0000256" key="2">
    <source>
        <dbReference type="ARBA" id="ARBA00004115"/>
    </source>
</evidence>
<evidence type="ECO:0000256" key="10">
    <source>
        <dbReference type="ARBA" id="ARBA00022801"/>
    </source>
</evidence>
<evidence type="ECO:0000256" key="29">
    <source>
        <dbReference type="SAM" id="Phobius"/>
    </source>
</evidence>
<evidence type="ECO:0000256" key="23">
    <source>
        <dbReference type="ARBA" id="ARBA00050826"/>
    </source>
</evidence>
<evidence type="ECO:0000256" key="21">
    <source>
        <dbReference type="ARBA" id="ARBA00023180"/>
    </source>
</evidence>
<keyword evidence="13 27" id="KW-0720">Serine protease</keyword>
<dbReference type="InterPro" id="IPR057032">
    <property type="entry name" value="MBTPS1_4th"/>
</dbReference>
<comment type="similarity">
    <text evidence="4 27">Belongs to the peptidase S8 family.</text>
</comment>
<dbReference type="SUPFAM" id="SSF52743">
    <property type="entry name" value="Subtilisin-like"/>
    <property type="match status" value="1"/>
</dbReference>
<evidence type="ECO:0000256" key="9">
    <source>
        <dbReference type="ARBA" id="ARBA00022729"/>
    </source>
</evidence>
<dbReference type="InterPro" id="IPR057060">
    <property type="entry name" value="MBTPS1_3rd"/>
</dbReference>
<proteinExistence type="inferred from homology"/>
<dbReference type="GO" id="GO:0005789">
    <property type="term" value="C:endoplasmic reticulum membrane"/>
    <property type="evidence" value="ECO:0007669"/>
    <property type="project" value="UniProtKB-SubCell"/>
</dbReference>
<feature type="compositionally biased region" description="Low complexity" evidence="28">
    <location>
        <begin position="1091"/>
        <end position="1109"/>
    </location>
</feature>
<dbReference type="PROSITE" id="PS00137">
    <property type="entry name" value="SUBTILASE_HIS"/>
    <property type="match status" value="1"/>
</dbReference>
<evidence type="ECO:0000256" key="26">
    <source>
        <dbReference type="ARBA" id="ARBA00081324"/>
    </source>
</evidence>
<dbReference type="InterPro" id="IPR023828">
    <property type="entry name" value="Peptidase_S8_Ser-AS"/>
</dbReference>
<dbReference type="InterPro" id="IPR000209">
    <property type="entry name" value="Peptidase_S8/S53_dom"/>
</dbReference>
<dbReference type="InterPro" id="IPR050131">
    <property type="entry name" value="Peptidase_S8_subtilisin-like"/>
</dbReference>
<dbReference type="EnsemblMetazoa" id="tetur02g07050.1">
    <property type="protein sequence ID" value="tetur02g07050.1"/>
    <property type="gene ID" value="tetur02g07050"/>
</dbReference>
<dbReference type="InterPro" id="IPR034185">
    <property type="entry name" value="Site-1_peptidase_cat_dom"/>
</dbReference>
<evidence type="ECO:0000256" key="13">
    <source>
        <dbReference type="ARBA" id="ARBA00022825"/>
    </source>
</evidence>
<dbReference type="InterPro" id="IPR015500">
    <property type="entry name" value="Peptidase_S8_subtilisin-rel"/>
</dbReference>
<evidence type="ECO:0000256" key="16">
    <source>
        <dbReference type="ARBA" id="ARBA00023034"/>
    </source>
</evidence>
<evidence type="ECO:0000259" key="30">
    <source>
        <dbReference type="PROSITE" id="PS50003"/>
    </source>
</evidence>
<dbReference type="SUPFAM" id="SSF50729">
    <property type="entry name" value="PH domain-like"/>
    <property type="match status" value="1"/>
</dbReference>
<keyword evidence="21" id="KW-0325">Glycoprotein</keyword>
<dbReference type="GO" id="GO:0000139">
    <property type="term" value="C:Golgi membrane"/>
    <property type="evidence" value="ECO:0007669"/>
    <property type="project" value="UniProtKB-SubCell"/>
</dbReference>
<dbReference type="InterPro" id="IPR022398">
    <property type="entry name" value="Peptidase_S8_His-AS"/>
</dbReference>
<keyword evidence="22" id="KW-0753">Steroid metabolism</keyword>
<keyword evidence="17" id="KW-0443">Lipid metabolism</keyword>
<dbReference type="FunFam" id="3.40.50.200:FF:000008">
    <property type="entry name" value="Membrane-bound transcription factor site-1 protease preproprotein"/>
    <property type="match status" value="1"/>
</dbReference>
<protein>
    <recommendedName>
        <fullName evidence="25">Membrane-bound transcription factor site-1 protease</fullName>
        <ecNumber evidence="24">3.4.21.112</ecNumber>
    </recommendedName>
    <alternativeName>
        <fullName evidence="26">Endopeptidase S1P</fullName>
    </alternativeName>
</protein>
<dbReference type="PANTHER" id="PTHR43806:SF7">
    <property type="entry name" value="MEMBRANE-BOUND TRANSCRIPTION FACTOR SITE-1 PROTEASE"/>
    <property type="match status" value="1"/>
</dbReference>
<evidence type="ECO:0000313" key="31">
    <source>
        <dbReference type="EnsemblMetazoa" id="tetur02g07050.1"/>
    </source>
</evidence>
<evidence type="ECO:0000256" key="11">
    <source>
        <dbReference type="ARBA" id="ARBA00022813"/>
    </source>
</evidence>
<dbReference type="HOGENOM" id="CLU_004504_1_0_1"/>
<keyword evidence="5" id="KW-0153">Cholesterol metabolism</keyword>
<name>T1JW54_TETUR</name>
<dbReference type="InterPro" id="IPR001849">
    <property type="entry name" value="PH_domain"/>
</dbReference>
<dbReference type="InterPro" id="IPR055143">
    <property type="entry name" value="MBTP1_N"/>
</dbReference>
<evidence type="ECO:0000256" key="20">
    <source>
        <dbReference type="ARBA" id="ARBA00023166"/>
    </source>
</evidence>
<dbReference type="Pfam" id="PF23090">
    <property type="entry name" value="MBTPS1_4th"/>
    <property type="match status" value="1"/>
</dbReference>
<dbReference type="Pfam" id="PF23001">
    <property type="entry name" value="MBTP1_N"/>
    <property type="match status" value="1"/>
</dbReference>
<evidence type="ECO:0000256" key="24">
    <source>
        <dbReference type="ARBA" id="ARBA00066596"/>
    </source>
</evidence>
<feature type="region of interest" description="Disordered" evidence="28">
    <location>
        <begin position="1091"/>
        <end position="1132"/>
    </location>
</feature>
<dbReference type="InterPro" id="IPR036852">
    <property type="entry name" value="Peptidase_S8/S53_dom_sf"/>
</dbReference>
<feature type="transmembrane region" description="Helical" evidence="29">
    <location>
        <begin position="1248"/>
        <end position="1269"/>
    </location>
</feature>
<evidence type="ECO:0000313" key="32">
    <source>
        <dbReference type="Proteomes" id="UP000015104"/>
    </source>
</evidence>
<feature type="region of interest" description="Disordered" evidence="28">
    <location>
        <begin position="1"/>
        <end position="27"/>
    </location>
</feature>
<organism evidence="31 32">
    <name type="scientific">Tetranychus urticae</name>
    <name type="common">Two-spotted spider mite</name>
    <dbReference type="NCBI Taxonomy" id="32264"/>
    <lineage>
        <taxon>Eukaryota</taxon>
        <taxon>Metazoa</taxon>
        <taxon>Ecdysozoa</taxon>
        <taxon>Arthropoda</taxon>
        <taxon>Chelicerata</taxon>
        <taxon>Arachnida</taxon>
        <taxon>Acari</taxon>
        <taxon>Acariformes</taxon>
        <taxon>Trombidiformes</taxon>
        <taxon>Prostigmata</taxon>
        <taxon>Eleutherengona</taxon>
        <taxon>Raphignathae</taxon>
        <taxon>Tetranychoidea</taxon>
        <taxon>Tetranychidae</taxon>
        <taxon>Tetranychus</taxon>
    </lineage>
</organism>
<dbReference type="GO" id="GO:0006508">
    <property type="term" value="P:proteolysis"/>
    <property type="evidence" value="ECO:0007669"/>
    <property type="project" value="UniProtKB-KW"/>
</dbReference>
<evidence type="ECO:0000256" key="1">
    <source>
        <dbReference type="ARBA" id="ARBA00001913"/>
    </source>
</evidence>
<keyword evidence="9" id="KW-0732">Signal</keyword>
<evidence type="ECO:0000256" key="7">
    <source>
        <dbReference type="ARBA" id="ARBA00022670"/>
    </source>
</evidence>
<keyword evidence="12" id="KW-0256">Endoplasmic reticulum</keyword>
<feature type="active site" description="Charge relay system" evidence="27">
    <location>
        <position position="411"/>
    </location>
</feature>
<dbReference type="EC" id="3.4.21.112" evidence="24"/>
<evidence type="ECO:0000256" key="17">
    <source>
        <dbReference type="ARBA" id="ARBA00023098"/>
    </source>
</evidence>
<dbReference type="EMBL" id="CAEY01000807">
    <property type="status" value="NOT_ANNOTATED_CDS"/>
    <property type="molecule type" value="Genomic_DNA"/>
</dbReference>
<dbReference type="Pfam" id="PF23094">
    <property type="entry name" value="MBTPS1_3rd"/>
    <property type="match status" value="1"/>
</dbReference>
<evidence type="ECO:0000256" key="4">
    <source>
        <dbReference type="ARBA" id="ARBA00011073"/>
    </source>
</evidence>
<evidence type="ECO:0000256" key="14">
    <source>
        <dbReference type="ARBA" id="ARBA00022837"/>
    </source>
</evidence>
<dbReference type="CDD" id="cd07479">
    <property type="entry name" value="Peptidases_S8_SKI-1_like"/>
    <property type="match status" value="1"/>
</dbReference>
<feature type="domain" description="PH" evidence="30">
    <location>
        <begin position="43"/>
        <end position="141"/>
    </location>
</feature>
<dbReference type="Gene3D" id="2.30.29.30">
    <property type="entry name" value="Pleckstrin-homology domain (PH domain)/Phosphotyrosine-binding domain (PTB)"/>
    <property type="match status" value="1"/>
</dbReference>